<evidence type="ECO:0000256" key="6">
    <source>
        <dbReference type="ARBA" id="ARBA00022840"/>
    </source>
</evidence>
<proteinExistence type="inferred from homology"/>
<dbReference type="NCBIfam" id="TIGR02432">
    <property type="entry name" value="lysidine_TilS_N"/>
    <property type="match status" value="1"/>
</dbReference>
<evidence type="ECO:0000256" key="3">
    <source>
        <dbReference type="ARBA" id="ARBA00022598"/>
    </source>
</evidence>
<dbReference type="GO" id="GO:0032267">
    <property type="term" value="F:tRNA(Ile)-lysidine synthase activity"/>
    <property type="evidence" value="ECO:0007669"/>
    <property type="project" value="UniProtKB-EC"/>
</dbReference>
<dbReference type="InterPro" id="IPR012795">
    <property type="entry name" value="tRNA_Ile_lys_synt_N"/>
</dbReference>
<dbReference type="SUPFAM" id="SSF56037">
    <property type="entry name" value="PheT/TilS domain"/>
    <property type="match status" value="1"/>
</dbReference>
<accession>A0A844KHE9</accession>
<dbReference type="SMART" id="SM00977">
    <property type="entry name" value="TilS_C"/>
    <property type="match status" value="1"/>
</dbReference>
<keyword evidence="4 8" id="KW-0819">tRNA processing</keyword>
<dbReference type="PANTHER" id="PTHR43033">
    <property type="entry name" value="TRNA(ILE)-LYSIDINE SYNTHASE-RELATED"/>
    <property type="match status" value="1"/>
</dbReference>
<dbReference type="GO" id="GO:0005524">
    <property type="term" value="F:ATP binding"/>
    <property type="evidence" value="ECO:0007669"/>
    <property type="project" value="UniProtKB-UniRule"/>
</dbReference>
<dbReference type="EC" id="6.3.4.19" evidence="8"/>
<dbReference type="EMBL" id="WNAF01000009">
    <property type="protein sequence ID" value="MTR77488.1"/>
    <property type="molecule type" value="Genomic_DNA"/>
</dbReference>
<dbReference type="InterPro" id="IPR012796">
    <property type="entry name" value="Lysidine-tRNA-synth_C"/>
</dbReference>
<evidence type="ECO:0000313" key="10">
    <source>
        <dbReference type="EMBL" id="MTR77488.1"/>
    </source>
</evidence>
<dbReference type="Proteomes" id="UP000448177">
    <property type="component" value="Unassembled WGS sequence"/>
</dbReference>
<evidence type="ECO:0000259" key="9">
    <source>
        <dbReference type="SMART" id="SM00977"/>
    </source>
</evidence>
<dbReference type="InterPro" id="IPR011063">
    <property type="entry name" value="TilS/TtcA_N"/>
</dbReference>
<dbReference type="SUPFAM" id="SSF82829">
    <property type="entry name" value="MesJ substrate recognition domain-like"/>
    <property type="match status" value="1"/>
</dbReference>
<dbReference type="Pfam" id="PF11734">
    <property type="entry name" value="TilS_C"/>
    <property type="match status" value="1"/>
</dbReference>
<evidence type="ECO:0000256" key="1">
    <source>
        <dbReference type="ARBA" id="ARBA00004496"/>
    </source>
</evidence>
<comment type="subcellular location">
    <subcellularLocation>
        <location evidence="1 8">Cytoplasm</location>
    </subcellularLocation>
</comment>
<comment type="domain">
    <text evidence="8">The N-terminal region contains the highly conserved SGGXDS motif, predicted to be a P-loop motif involved in ATP binding.</text>
</comment>
<comment type="caution">
    <text evidence="10">The sequence shown here is derived from an EMBL/GenBank/DDBJ whole genome shotgun (WGS) entry which is preliminary data.</text>
</comment>
<name>A0A844KHE9_9FIRM</name>
<keyword evidence="5 8" id="KW-0547">Nucleotide-binding</keyword>
<feature type="domain" description="Lysidine-tRNA(Ile) synthetase C-terminal" evidence="9">
    <location>
        <begin position="405"/>
        <end position="477"/>
    </location>
</feature>
<comment type="similarity">
    <text evidence="8">Belongs to the tRNA(Ile)-lysidine synthase family.</text>
</comment>
<gene>
    <name evidence="8 10" type="primary">tilS</name>
    <name evidence="10" type="ORF">GMD21_12560</name>
</gene>
<dbReference type="SUPFAM" id="SSF52402">
    <property type="entry name" value="Adenine nucleotide alpha hydrolases-like"/>
    <property type="match status" value="1"/>
</dbReference>
<protein>
    <recommendedName>
        <fullName evidence="8">tRNA(Ile)-lysidine synthase</fullName>
        <ecNumber evidence="8">6.3.4.19</ecNumber>
    </recommendedName>
    <alternativeName>
        <fullName evidence="8">tRNA(Ile)-2-lysyl-cytidine synthase</fullName>
    </alternativeName>
    <alternativeName>
        <fullName evidence="8">tRNA(Ile)-lysidine synthetase</fullName>
    </alternativeName>
</protein>
<evidence type="ECO:0000256" key="4">
    <source>
        <dbReference type="ARBA" id="ARBA00022694"/>
    </source>
</evidence>
<dbReference type="CDD" id="cd01992">
    <property type="entry name" value="TilS_N"/>
    <property type="match status" value="1"/>
</dbReference>
<comment type="function">
    <text evidence="8">Ligates lysine onto the cytidine present at position 34 of the AUA codon-specific tRNA(Ile) that contains the anticodon CAU, in an ATP-dependent manner. Cytidine is converted to lysidine, thus changing the amino acid specificity of the tRNA from methionine to isoleucine.</text>
</comment>
<feature type="binding site" evidence="8">
    <location>
        <begin position="30"/>
        <end position="35"/>
    </location>
    <ligand>
        <name>ATP</name>
        <dbReference type="ChEBI" id="CHEBI:30616"/>
    </ligand>
</feature>
<keyword evidence="6 8" id="KW-0067">ATP-binding</keyword>
<dbReference type="AlphaFoldDB" id="A0A844KHE9"/>
<keyword evidence="3 8" id="KW-0436">Ligase</keyword>
<dbReference type="PANTHER" id="PTHR43033:SF1">
    <property type="entry name" value="TRNA(ILE)-LYSIDINE SYNTHASE-RELATED"/>
    <property type="match status" value="1"/>
</dbReference>
<dbReference type="Pfam" id="PF01171">
    <property type="entry name" value="ATP_bind_3"/>
    <property type="match status" value="1"/>
</dbReference>
<sequence length="482" mass="56006">MMDKRLEKIENYIRQYHMIEKGDRIVIGVSGGADSVCLLMALCSLQEKLGFQVLVCHVNHELRGEEAAQDEAYVEMLCHKMQVPFFAFHENVELIAKKRKESLEEAGRYVRRQAFEQLCKEQGGTKIATAHHSNDNAETMLLNMARGTGLRGLCGIRPVYGKWIRPLLELSREEIEQWLKDCDIRYCVDETNQEDEYTRNRIRHHVIPTLEEQVNTRTVEHFVKLSEQAEEIYEYLEKQTDQAWNICVKQTDGLQSRKEIFLKAEEMKHLDPVIKKLLIQRSVSEVAGAQKDIESRHILAVLQLFERQTGRQIDLPYSVTAKRMYEGVLLAKGDKKVTSVHQKEKRKEESNFVLQLQIPGETKIPGTNLKICCTISGENEKNSAKAIPQKSYTKCFDYDIIKSSLCVRYRRPGDYFTIDGEGKKKKLKSYFIDEKIPQEERDRQLLIAEESHIVWIPGRRMSSYYQVGDQTKKILKIKIMEE</sequence>
<dbReference type="Gene3D" id="3.40.50.620">
    <property type="entry name" value="HUPs"/>
    <property type="match status" value="1"/>
</dbReference>
<evidence type="ECO:0000256" key="5">
    <source>
        <dbReference type="ARBA" id="ARBA00022741"/>
    </source>
</evidence>
<dbReference type="NCBIfam" id="TIGR02433">
    <property type="entry name" value="lysidine_TilS_C"/>
    <property type="match status" value="1"/>
</dbReference>
<evidence type="ECO:0000256" key="7">
    <source>
        <dbReference type="ARBA" id="ARBA00048539"/>
    </source>
</evidence>
<evidence type="ECO:0000256" key="8">
    <source>
        <dbReference type="HAMAP-Rule" id="MF_01161"/>
    </source>
</evidence>
<comment type="catalytic activity">
    <reaction evidence="7 8">
        <text>cytidine(34) in tRNA(Ile2) + L-lysine + ATP = lysidine(34) in tRNA(Ile2) + AMP + diphosphate + H(+)</text>
        <dbReference type="Rhea" id="RHEA:43744"/>
        <dbReference type="Rhea" id="RHEA-COMP:10625"/>
        <dbReference type="Rhea" id="RHEA-COMP:10670"/>
        <dbReference type="ChEBI" id="CHEBI:15378"/>
        <dbReference type="ChEBI" id="CHEBI:30616"/>
        <dbReference type="ChEBI" id="CHEBI:32551"/>
        <dbReference type="ChEBI" id="CHEBI:33019"/>
        <dbReference type="ChEBI" id="CHEBI:82748"/>
        <dbReference type="ChEBI" id="CHEBI:83665"/>
        <dbReference type="ChEBI" id="CHEBI:456215"/>
        <dbReference type="EC" id="6.3.4.19"/>
    </reaction>
</comment>
<organism evidence="10 11">
    <name type="scientific">Mediterraneibacter faecis</name>
    <dbReference type="NCBI Taxonomy" id="592978"/>
    <lineage>
        <taxon>Bacteria</taxon>
        <taxon>Bacillati</taxon>
        <taxon>Bacillota</taxon>
        <taxon>Clostridia</taxon>
        <taxon>Lachnospirales</taxon>
        <taxon>Lachnospiraceae</taxon>
        <taxon>Mediterraneibacter</taxon>
    </lineage>
</organism>
<dbReference type="HAMAP" id="MF_01161">
    <property type="entry name" value="tRNA_Ile_lys_synt"/>
    <property type="match status" value="1"/>
</dbReference>
<evidence type="ECO:0000313" key="11">
    <source>
        <dbReference type="Proteomes" id="UP000448177"/>
    </source>
</evidence>
<dbReference type="RefSeq" id="WP_055157065.1">
    <property type="nucleotide sequence ID" value="NZ_JBBNJZ010000001.1"/>
</dbReference>
<keyword evidence="11" id="KW-1185">Reference proteome</keyword>
<dbReference type="GO" id="GO:0005737">
    <property type="term" value="C:cytoplasm"/>
    <property type="evidence" value="ECO:0007669"/>
    <property type="project" value="UniProtKB-SubCell"/>
</dbReference>
<dbReference type="GO" id="GO:0006400">
    <property type="term" value="P:tRNA modification"/>
    <property type="evidence" value="ECO:0007669"/>
    <property type="project" value="UniProtKB-UniRule"/>
</dbReference>
<dbReference type="InterPro" id="IPR014729">
    <property type="entry name" value="Rossmann-like_a/b/a_fold"/>
</dbReference>
<evidence type="ECO:0000256" key="2">
    <source>
        <dbReference type="ARBA" id="ARBA00022490"/>
    </source>
</evidence>
<keyword evidence="2 8" id="KW-0963">Cytoplasm</keyword>
<dbReference type="InterPro" id="IPR012094">
    <property type="entry name" value="tRNA_Ile_lys_synt"/>
</dbReference>
<reference evidence="10 11" key="1">
    <citation type="journal article" date="2019" name="Nat. Med.">
        <title>A library of human gut bacterial isolates paired with longitudinal multiomics data enables mechanistic microbiome research.</title>
        <authorList>
            <person name="Poyet M."/>
            <person name="Groussin M."/>
            <person name="Gibbons S.M."/>
            <person name="Avila-Pacheco J."/>
            <person name="Jiang X."/>
            <person name="Kearney S.M."/>
            <person name="Perrotta A.R."/>
            <person name="Berdy B."/>
            <person name="Zhao S."/>
            <person name="Lieberman T.D."/>
            <person name="Swanson P.K."/>
            <person name="Smith M."/>
            <person name="Roesemann S."/>
            <person name="Alexander J.E."/>
            <person name="Rich S.A."/>
            <person name="Livny J."/>
            <person name="Vlamakis H."/>
            <person name="Clish C."/>
            <person name="Bullock K."/>
            <person name="Deik A."/>
            <person name="Scott J."/>
            <person name="Pierce K.A."/>
            <person name="Xavier R.J."/>
            <person name="Alm E.J."/>
        </authorList>
    </citation>
    <scope>NUCLEOTIDE SEQUENCE [LARGE SCALE GENOMIC DNA]</scope>
    <source>
        <strain evidence="10 11">BIOML-A1</strain>
    </source>
</reference>